<dbReference type="STRING" id="471852.Tcur_2975"/>
<accession>D1A7Z5</accession>
<dbReference type="PANTHER" id="PTHR30388:SF6">
    <property type="entry name" value="XANTHINE DEHYDROGENASE SUBUNIT A-RELATED"/>
    <property type="match status" value="1"/>
</dbReference>
<sequence>MTHVHNDPACAVAHGEVVPDTADRTLVAVFATPVAEFLLRYGADLGFRTLLLEPDASRASGWDGPKVITGPTADIDERADIVVTDHHRPELGPVLRDLLAVPSRWIGVMGGARHPAPHVAELRRLGVAEGDIARVHRPIGLNIGSRTPAEIAVATLAGLLADRNGRPGGFAF</sequence>
<dbReference type="OrthoDB" id="5242066at2"/>
<dbReference type="RefSeq" id="WP_012853301.1">
    <property type="nucleotide sequence ID" value="NC_013510.1"/>
</dbReference>
<dbReference type="HOGENOM" id="CLU_119070_0_0_11"/>
<keyword evidence="3" id="KW-1185">Reference proteome</keyword>
<evidence type="ECO:0000313" key="2">
    <source>
        <dbReference type="EMBL" id="ACY98517.1"/>
    </source>
</evidence>
<dbReference type="Gene3D" id="3.40.50.720">
    <property type="entry name" value="NAD(P)-binding Rossmann-like Domain"/>
    <property type="match status" value="1"/>
</dbReference>
<dbReference type="Proteomes" id="UP000001918">
    <property type="component" value="Chromosome"/>
</dbReference>
<proteinExistence type="predicted"/>
<organism evidence="2 3">
    <name type="scientific">Thermomonospora curvata (strain ATCC 19995 / DSM 43183 / JCM 3096 / KCTC 9072 / NBRC 15933 / NCIMB 10081 / Henssen B9)</name>
    <dbReference type="NCBI Taxonomy" id="471852"/>
    <lineage>
        <taxon>Bacteria</taxon>
        <taxon>Bacillati</taxon>
        <taxon>Actinomycetota</taxon>
        <taxon>Actinomycetes</taxon>
        <taxon>Streptosporangiales</taxon>
        <taxon>Thermomonosporaceae</taxon>
        <taxon>Thermomonospora</taxon>
    </lineage>
</organism>
<dbReference type="Pfam" id="PF13478">
    <property type="entry name" value="XdhC_C"/>
    <property type="match status" value="1"/>
</dbReference>
<feature type="domain" description="XdhC Rossmann" evidence="1">
    <location>
        <begin position="26"/>
        <end position="158"/>
    </location>
</feature>
<dbReference type="PANTHER" id="PTHR30388">
    <property type="entry name" value="ALDEHYDE OXIDOREDUCTASE MOLYBDENUM COFACTOR ASSEMBLY PROTEIN"/>
    <property type="match status" value="1"/>
</dbReference>
<evidence type="ECO:0000259" key="1">
    <source>
        <dbReference type="Pfam" id="PF13478"/>
    </source>
</evidence>
<dbReference type="InterPro" id="IPR052698">
    <property type="entry name" value="MoCofactor_Util/Proc"/>
</dbReference>
<dbReference type="KEGG" id="tcu:Tcur_2975"/>
<protein>
    <recommendedName>
        <fullName evidence="1">XdhC Rossmann domain-containing protein</fullName>
    </recommendedName>
</protein>
<dbReference type="eggNOG" id="COG1975">
    <property type="taxonomic scope" value="Bacteria"/>
</dbReference>
<evidence type="ECO:0000313" key="3">
    <source>
        <dbReference type="Proteomes" id="UP000001918"/>
    </source>
</evidence>
<name>D1A7Z5_THECD</name>
<dbReference type="InterPro" id="IPR027051">
    <property type="entry name" value="XdhC_Rossmann_dom"/>
</dbReference>
<reference evidence="2 3" key="1">
    <citation type="journal article" date="2011" name="Stand. Genomic Sci.">
        <title>Complete genome sequence of Thermomonospora curvata type strain (B9).</title>
        <authorList>
            <person name="Chertkov O."/>
            <person name="Sikorski J."/>
            <person name="Nolan M."/>
            <person name="Lapidus A."/>
            <person name="Lucas S."/>
            <person name="Del Rio T.G."/>
            <person name="Tice H."/>
            <person name="Cheng J.F."/>
            <person name="Goodwin L."/>
            <person name="Pitluck S."/>
            <person name="Liolios K."/>
            <person name="Ivanova N."/>
            <person name="Mavromatis K."/>
            <person name="Mikhailova N."/>
            <person name="Ovchinnikova G."/>
            <person name="Pati A."/>
            <person name="Chen A."/>
            <person name="Palaniappan K."/>
            <person name="Djao O.D."/>
            <person name="Land M."/>
            <person name="Hauser L."/>
            <person name="Chang Y.J."/>
            <person name="Jeffries C.D."/>
            <person name="Brettin T."/>
            <person name="Han C."/>
            <person name="Detter J.C."/>
            <person name="Rohde M."/>
            <person name="Goker M."/>
            <person name="Woyke T."/>
            <person name="Bristow J."/>
            <person name="Eisen J.A."/>
            <person name="Markowitz V."/>
            <person name="Hugenholtz P."/>
            <person name="Klenk H.P."/>
            <person name="Kyrpides N.C."/>
        </authorList>
    </citation>
    <scope>NUCLEOTIDE SEQUENCE [LARGE SCALE GENOMIC DNA]</scope>
    <source>
        <strain evidence="3">ATCC 19995 / DSM 43183 / JCM 3096 / KCTC 9072 / NBRC 15933 / NCIMB 10081 / Henssen B9</strain>
    </source>
</reference>
<dbReference type="AlphaFoldDB" id="D1A7Z5"/>
<dbReference type="EMBL" id="CP001738">
    <property type="protein sequence ID" value="ACY98517.1"/>
    <property type="molecule type" value="Genomic_DNA"/>
</dbReference>
<gene>
    <name evidence="2" type="ordered locus">Tcur_2975</name>
</gene>